<comment type="caution">
    <text evidence="9">The sequence shown here is derived from an EMBL/GenBank/DDBJ whole genome shotgun (WGS) entry which is preliminary data.</text>
</comment>
<evidence type="ECO:0000313" key="9">
    <source>
        <dbReference type="EMBL" id="HIT38570.1"/>
    </source>
</evidence>
<evidence type="ECO:0000256" key="6">
    <source>
        <dbReference type="SAM" id="SignalP"/>
    </source>
</evidence>
<evidence type="ECO:0000313" key="10">
    <source>
        <dbReference type="Proteomes" id="UP000886722"/>
    </source>
</evidence>
<evidence type="ECO:0000256" key="4">
    <source>
        <dbReference type="ARBA" id="ARBA00023136"/>
    </source>
</evidence>
<dbReference type="EMBL" id="DVKT01000006">
    <property type="protein sequence ID" value="HIT38570.1"/>
    <property type="molecule type" value="Genomic_DNA"/>
</dbReference>
<sequence>MTMKRLLYIAFFSGLLLSVSTSCNDLFKEVPYDKLSENAIWGDQLLLDEYVLPWYRNMDNGFSTYVTTIMKGIGREYEPWYADQMTVSRADWYNADYGDILRSSQQELTTRGRTKWSTYYTQIRSINVLLQNADQIPEGAHKQRILGEAHFFRAYYYYLLLRMYGAPIILTEPYDPLTDSRKLARATYEETVNFIVSEASQAAALLDANISESDAGRASKGAAYMLKAKTYFWASGVKFQNRTESYLGFPDDRTDRMYTLAAESYDSLMSLNRYELVQISETTQDGIANAYHDIFLTKNSKESIWEVQHSDDGNFDTEFGHKLDRETAPPSCYGTFAAYVPTQNHVDEYRTVSGQPIETASDYDASDPYKNRDYRFYANILYDGCSFKGKTLEIHYTYEKYGDREYVRGADLTAYGSSEQATYTRTGYYLKKFVRESQQIDNDDTYASSQNCIIWRYAEVLLDYAEIDFKQGRTGDAMDKLNEIRRRVHMPEYESITWDDIVNERRVELAFEKSTYWDLLRWGIAEEKMSGSTNPLYGVNIYKYNDGTPTVYRQKTVNGTDNTVRYFREMQYYWPIPWDEIRRHGIPQNPSWLEM</sequence>
<organism evidence="9 10">
    <name type="scientific">Candidatus Caccoplasma intestinavium</name>
    <dbReference type="NCBI Taxonomy" id="2840716"/>
    <lineage>
        <taxon>Bacteria</taxon>
        <taxon>Pseudomonadati</taxon>
        <taxon>Bacteroidota</taxon>
        <taxon>Bacteroidia</taxon>
        <taxon>Bacteroidales</taxon>
        <taxon>Bacteroidaceae</taxon>
        <taxon>Bacteroidaceae incertae sedis</taxon>
        <taxon>Candidatus Caccoplasma</taxon>
    </lineage>
</organism>
<evidence type="ECO:0000256" key="5">
    <source>
        <dbReference type="ARBA" id="ARBA00023237"/>
    </source>
</evidence>
<proteinExistence type="inferred from homology"/>
<keyword evidence="5" id="KW-0998">Cell outer membrane</keyword>
<protein>
    <submittedName>
        <fullName evidence="9">RagB/SusD family nutrient uptake outer membrane protein</fullName>
    </submittedName>
</protein>
<dbReference type="Pfam" id="PF07980">
    <property type="entry name" value="SusD_RagB"/>
    <property type="match status" value="1"/>
</dbReference>
<dbReference type="AlphaFoldDB" id="A0A9D1GCA8"/>
<keyword evidence="3 6" id="KW-0732">Signal</keyword>
<evidence type="ECO:0000256" key="3">
    <source>
        <dbReference type="ARBA" id="ARBA00022729"/>
    </source>
</evidence>
<comment type="subcellular location">
    <subcellularLocation>
        <location evidence="1">Cell outer membrane</location>
    </subcellularLocation>
</comment>
<gene>
    <name evidence="9" type="ORF">IAD06_00830</name>
</gene>
<dbReference type="GO" id="GO:0009279">
    <property type="term" value="C:cell outer membrane"/>
    <property type="evidence" value="ECO:0007669"/>
    <property type="project" value="UniProtKB-SubCell"/>
</dbReference>
<dbReference type="InterPro" id="IPR033985">
    <property type="entry name" value="SusD-like_N"/>
</dbReference>
<dbReference type="InterPro" id="IPR011990">
    <property type="entry name" value="TPR-like_helical_dom_sf"/>
</dbReference>
<evidence type="ECO:0000259" key="7">
    <source>
        <dbReference type="Pfam" id="PF07980"/>
    </source>
</evidence>
<feature type="chain" id="PRO_5038386655" evidence="6">
    <location>
        <begin position="25"/>
        <end position="595"/>
    </location>
</feature>
<feature type="signal peptide" evidence="6">
    <location>
        <begin position="1"/>
        <end position="24"/>
    </location>
</feature>
<dbReference type="PROSITE" id="PS51257">
    <property type="entry name" value="PROKAR_LIPOPROTEIN"/>
    <property type="match status" value="1"/>
</dbReference>
<comment type="similarity">
    <text evidence="2">Belongs to the SusD family.</text>
</comment>
<accession>A0A9D1GCA8</accession>
<reference evidence="9" key="2">
    <citation type="journal article" date="2021" name="PeerJ">
        <title>Extensive microbial diversity within the chicken gut microbiome revealed by metagenomics and culture.</title>
        <authorList>
            <person name="Gilroy R."/>
            <person name="Ravi A."/>
            <person name="Getino M."/>
            <person name="Pursley I."/>
            <person name="Horton D.L."/>
            <person name="Alikhan N.F."/>
            <person name="Baker D."/>
            <person name="Gharbi K."/>
            <person name="Hall N."/>
            <person name="Watson M."/>
            <person name="Adriaenssens E.M."/>
            <person name="Foster-Nyarko E."/>
            <person name="Jarju S."/>
            <person name="Secka A."/>
            <person name="Antonio M."/>
            <person name="Oren A."/>
            <person name="Chaudhuri R.R."/>
            <person name="La Ragione R."/>
            <person name="Hildebrand F."/>
            <person name="Pallen M.J."/>
        </authorList>
    </citation>
    <scope>NUCLEOTIDE SEQUENCE</scope>
    <source>
        <strain evidence="9">21143</strain>
    </source>
</reference>
<evidence type="ECO:0000256" key="2">
    <source>
        <dbReference type="ARBA" id="ARBA00006275"/>
    </source>
</evidence>
<evidence type="ECO:0000256" key="1">
    <source>
        <dbReference type="ARBA" id="ARBA00004442"/>
    </source>
</evidence>
<feature type="domain" description="RagB/SusD" evidence="7">
    <location>
        <begin position="301"/>
        <end position="592"/>
    </location>
</feature>
<name>A0A9D1GCA8_9BACT</name>
<evidence type="ECO:0000259" key="8">
    <source>
        <dbReference type="Pfam" id="PF14322"/>
    </source>
</evidence>
<keyword evidence="4" id="KW-0472">Membrane</keyword>
<dbReference type="Proteomes" id="UP000886722">
    <property type="component" value="Unassembled WGS sequence"/>
</dbReference>
<reference evidence="9" key="1">
    <citation type="submission" date="2020-10" db="EMBL/GenBank/DDBJ databases">
        <authorList>
            <person name="Gilroy R."/>
        </authorList>
    </citation>
    <scope>NUCLEOTIDE SEQUENCE</scope>
    <source>
        <strain evidence="9">21143</strain>
    </source>
</reference>
<dbReference type="Gene3D" id="1.25.40.390">
    <property type="match status" value="1"/>
</dbReference>
<dbReference type="InterPro" id="IPR012944">
    <property type="entry name" value="SusD_RagB_dom"/>
</dbReference>
<dbReference type="Pfam" id="PF14322">
    <property type="entry name" value="SusD-like_3"/>
    <property type="match status" value="1"/>
</dbReference>
<dbReference type="SUPFAM" id="SSF48452">
    <property type="entry name" value="TPR-like"/>
    <property type="match status" value="1"/>
</dbReference>
<feature type="domain" description="SusD-like N-terminal" evidence="8">
    <location>
        <begin position="81"/>
        <end position="231"/>
    </location>
</feature>